<proteinExistence type="predicted"/>
<dbReference type="EMBL" id="MCFL01000021">
    <property type="protein sequence ID" value="ORZ35617.1"/>
    <property type="molecule type" value="Genomic_DNA"/>
</dbReference>
<keyword evidence="1" id="KW-1133">Transmembrane helix</keyword>
<sequence>MRFSAPKFVLIARMHARSAKSSASFVFLSFFLFFFAVRRAATRLVYPIVLLFSLTFLARLSSL</sequence>
<evidence type="ECO:0000313" key="3">
    <source>
        <dbReference type="Proteomes" id="UP000193411"/>
    </source>
</evidence>
<gene>
    <name evidence="2" type="ORF">BCR44DRAFT_1433863</name>
</gene>
<protein>
    <submittedName>
        <fullName evidence="2">Uncharacterized protein</fullName>
    </submittedName>
</protein>
<keyword evidence="3" id="KW-1185">Reference proteome</keyword>
<dbReference type="AlphaFoldDB" id="A0A1Y2HLX5"/>
<dbReference type="Proteomes" id="UP000193411">
    <property type="component" value="Unassembled WGS sequence"/>
</dbReference>
<feature type="transmembrane region" description="Helical" evidence="1">
    <location>
        <begin position="44"/>
        <end position="61"/>
    </location>
</feature>
<reference evidence="2 3" key="1">
    <citation type="submission" date="2016-07" db="EMBL/GenBank/DDBJ databases">
        <title>Pervasive Adenine N6-methylation of Active Genes in Fungi.</title>
        <authorList>
            <consortium name="DOE Joint Genome Institute"/>
            <person name="Mondo S.J."/>
            <person name="Dannebaum R.O."/>
            <person name="Kuo R.C."/>
            <person name="Labutti K."/>
            <person name="Haridas S."/>
            <person name="Kuo A."/>
            <person name="Salamov A."/>
            <person name="Ahrendt S.R."/>
            <person name="Lipzen A."/>
            <person name="Sullivan W."/>
            <person name="Andreopoulos W.B."/>
            <person name="Clum A."/>
            <person name="Lindquist E."/>
            <person name="Daum C."/>
            <person name="Ramamoorthy G.K."/>
            <person name="Gryganskyi A."/>
            <person name="Culley D."/>
            <person name="Magnuson J.K."/>
            <person name="James T.Y."/>
            <person name="O'Malley M.A."/>
            <person name="Stajich J.E."/>
            <person name="Spatafora J.W."/>
            <person name="Visel A."/>
            <person name="Grigoriev I.V."/>
        </authorList>
    </citation>
    <scope>NUCLEOTIDE SEQUENCE [LARGE SCALE GENOMIC DNA]</scope>
    <source>
        <strain evidence="2 3">PL171</strain>
    </source>
</reference>
<comment type="caution">
    <text evidence="2">The sequence shown here is derived from an EMBL/GenBank/DDBJ whole genome shotgun (WGS) entry which is preliminary data.</text>
</comment>
<name>A0A1Y2HLX5_9FUNG</name>
<evidence type="ECO:0000313" key="2">
    <source>
        <dbReference type="EMBL" id="ORZ35617.1"/>
    </source>
</evidence>
<organism evidence="2 3">
    <name type="scientific">Catenaria anguillulae PL171</name>
    <dbReference type="NCBI Taxonomy" id="765915"/>
    <lineage>
        <taxon>Eukaryota</taxon>
        <taxon>Fungi</taxon>
        <taxon>Fungi incertae sedis</taxon>
        <taxon>Blastocladiomycota</taxon>
        <taxon>Blastocladiomycetes</taxon>
        <taxon>Blastocladiales</taxon>
        <taxon>Catenariaceae</taxon>
        <taxon>Catenaria</taxon>
    </lineage>
</organism>
<evidence type="ECO:0000256" key="1">
    <source>
        <dbReference type="SAM" id="Phobius"/>
    </source>
</evidence>
<feature type="transmembrane region" description="Helical" evidence="1">
    <location>
        <begin position="21"/>
        <end position="38"/>
    </location>
</feature>
<keyword evidence="1" id="KW-0472">Membrane</keyword>
<accession>A0A1Y2HLX5</accession>
<keyword evidence="1" id="KW-0812">Transmembrane</keyword>